<reference evidence="2" key="1">
    <citation type="submission" date="2016-10" db="EMBL/GenBank/DDBJ databases">
        <authorList>
            <person name="de Groot N.N."/>
        </authorList>
    </citation>
    <scope>NUCLEOTIDE SEQUENCE</scope>
</reference>
<protein>
    <submittedName>
        <fullName evidence="2">Uncharacterized protein</fullName>
    </submittedName>
</protein>
<organism evidence="2">
    <name type="scientific">hydrothermal vent metagenome</name>
    <dbReference type="NCBI Taxonomy" id="652676"/>
    <lineage>
        <taxon>unclassified sequences</taxon>
        <taxon>metagenomes</taxon>
        <taxon>ecological metagenomes</taxon>
    </lineage>
</organism>
<gene>
    <name evidence="2" type="ORF">MNB_SV-14-384</name>
</gene>
<keyword evidence="1" id="KW-1133">Transmembrane helix</keyword>
<proteinExistence type="predicted"/>
<evidence type="ECO:0000256" key="1">
    <source>
        <dbReference type="SAM" id="Phobius"/>
    </source>
</evidence>
<name>A0A1W1CEM2_9ZZZZ</name>
<feature type="transmembrane region" description="Helical" evidence="1">
    <location>
        <begin position="6"/>
        <end position="30"/>
    </location>
</feature>
<keyword evidence="1" id="KW-0472">Membrane</keyword>
<dbReference type="EMBL" id="FPHN01000164">
    <property type="protein sequence ID" value="SFV64143.1"/>
    <property type="molecule type" value="Genomic_DNA"/>
</dbReference>
<dbReference type="AlphaFoldDB" id="A0A1W1CEM2"/>
<keyword evidence="1" id="KW-0812">Transmembrane</keyword>
<sequence>MQSLLHLMGFLWIIGFDFGSIFTSFLMSLIPIRYNTK</sequence>
<evidence type="ECO:0000313" key="2">
    <source>
        <dbReference type="EMBL" id="SFV64143.1"/>
    </source>
</evidence>
<accession>A0A1W1CEM2</accession>